<dbReference type="InterPro" id="IPR029063">
    <property type="entry name" value="SAM-dependent_MTases_sf"/>
</dbReference>
<dbReference type="Proteomes" id="UP000441399">
    <property type="component" value="Unassembled WGS sequence"/>
</dbReference>
<keyword evidence="1 4" id="KW-0489">Methyltransferase</keyword>
<dbReference type="PROSITE" id="PS00092">
    <property type="entry name" value="N6_MTASE"/>
    <property type="match status" value="1"/>
</dbReference>
<dbReference type="NCBIfam" id="TIGR00536">
    <property type="entry name" value="hemK_fam"/>
    <property type="match status" value="1"/>
</dbReference>
<dbReference type="CDD" id="cd02440">
    <property type="entry name" value="AdoMet_MTases"/>
    <property type="match status" value="1"/>
</dbReference>
<dbReference type="PIRSF" id="PIRSF037167">
    <property type="entry name" value="Mtase_YfcB_prd"/>
    <property type="match status" value="1"/>
</dbReference>
<dbReference type="InterPro" id="IPR007848">
    <property type="entry name" value="Small_mtfrase_dom"/>
</dbReference>
<comment type="function">
    <text evidence="4">Methylates ribosomal protein uL3 on a specific glutamine residue.</text>
</comment>
<evidence type="ECO:0000256" key="2">
    <source>
        <dbReference type="ARBA" id="ARBA00022679"/>
    </source>
</evidence>
<protein>
    <recommendedName>
        <fullName evidence="4">Ribosomal protein uL3 glutamine methyltransferase</fullName>
        <shortName evidence="4">uL3 MTase</shortName>
        <ecNumber evidence="4">2.1.1.298</ecNumber>
    </recommendedName>
    <alternativeName>
        <fullName evidence="4">N5-glutamine methyltransferase PrmB</fullName>
    </alternativeName>
</protein>
<accession>A0A5S9QL08</accession>
<dbReference type="HAMAP" id="MF_02125">
    <property type="entry name" value="L3_methyltr_PrmB"/>
    <property type="match status" value="1"/>
</dbReference>
<dbReference type="InterPro" id="IPR004556">
    <property type="entry name" value="HemK-like"/>
</dbReference>
<dbReference type="Gene3D" id="1.10.8.10">
    <property type="entry name" value="DNA helicase RuvA subunit, C-terminal domain"/>
    <property type="match status" value="1"/>
</dbReference>
<evidence type="ECO:0000256" key="4">
    <source>
        <dbReference type="HAMAP-Rule" id="MF_02125"/>
    </source>
</evidence>
<sequence>MKNAVIAEQLLTVRDYLRYGVSLLGEHPVYFGHGTDNAWDEALSLVLSTLNLPLNTSEHVLDARLLTSEREKLVENLHRRVFDRVPVPYITHQSWFCGLEFYIDERALIPRSPIAEIIQAYFKPWYQGEYPSKILDLCAGSGCIGIACAYAFEDAEVTVSDISQDALDVAAINVEKHQLQEQVSLVQSDLFEHVVGEFDIIVSNPPYVDSGDYSSMPEEFVHEPGMALTSGELGMDHPVAILQGANKYLTEDGVLVLEVGNSGEHLEMLLPNVDFNWVEFENGGHGVFVISRAELEYHADDINELALGSADR</sequence>
<dbReference type="Pfam" id="PF05175">
    <property type="entry name" value="MTS"/>
    <property type="match status" value="1"/>
</dbReference>
<keyword evidence="2 4" id="KW-0808">Transferase</keyword>
<evidence type="ECO:0000256" key="1">
    <source>
        <dbReference type="ARBA" id="ARBA00022603"/>
    </source>
</evidence>
<dbReference type="GO" id="GO:0005840">
    <property type="term" value="C:ribosome"/>
    <property type="evidence" value="ECO:0007669"/>
    <property type="project" value="UniProtKB-KW"/>
</dbReference>
<dbReference type="NCBIfam" id="TIGR03533">
    <property type="entry name" value="L3_gln_methyl"/>
    <property type="match status" value="1"/>
</dbReference>
<dbReference type="GO" id="GO:0036009">
    <property type="term" value="F:protein-glutamine N-methyltransferase activity"/>
    <property type="evidence" value="ECO:0007669"/>
    <property type="project" value="UniProtKB-UniRule"/>
</dbReference>
<gene>
    <name evidence="4 6" type="primary">prmB</name>
    <name evidence="6" type="ORF">OPDIPICF_02201</name>
</gene>
<comment type="similarity">
    <text evidence="4">Belongs to the protein N5-glutamine methyltransferase family. PrmB subfamily.</text>
</comment>
<proteinExistence type="inferred from homology"/>
<reference evidence="6 7" key="1">
    <citation type="submission" date="2019-11" db="EMBL/GenBank/DDBJ databases">
        <authorList>
            <person name="Holert J."/>
        </authorList>
    </citation>
    <scope>NUCLEOTIDE SEQUENCE [LARGE SCALE GENOMIC DNA]</scope>
    <source>
        <strain evidence="6">SB11_3</strain>
    </source>
</reference>
<dbReference type="EC" id="2.1.1.298" evidence="4"/>
<dbReference type="GO" id="GO:0032259">
    <property type="term" value="P:methylation"/>
    <property type="evidence" value="ECO:0007669"/>
    <property type="project" value="UniProtKB-KW"/>
</dbReference>
<dbReference type="GO" id="GO:0005829">
    <property type="term" value="C:cytosol"/>
    <property type="evidence" value="ECO:0007669"/>
    <property type="project" value="TreeGrafter"/>
</dbReference>
<dbReference type="SUPFAM" id="SSF53335">
    <property type="entry name" value="S-adenosyl-L-methionine-dependent methyltransferases"/>
    <property type="match status" value="1"/>
</dbReference>
<dbReference type="OrthoDB" id="9800643at2"/>
<dbReference type="Gene3D" id="3.40.50.150">
    <property type="entry name" value="Vaccinia Virus protein VP39"/>
    <property type="match status" value="1"/>
</dbReference>
<dbReference type="InterPro" id="IPR002052">
    <property type="entry name" value="DNA_methylase_N6_adenine_CS"/>
</dbReference>
<evidence type="ECO:0000313" key="7">
    <source>
        <dbReference type="Proteomes" id="UP000441399"/>
    </source>
</evidence>
<dbReference type="AlphaFoldDB" id="A0A5S9QL08"/>
<dbReference type="InterPro" id="IPR017127">
    <property type="entry name" value="Ribosome_uL3_MTase"/>
</dbReference>
<name>A0A5S9QL08_9GAMM</name>
<keyword evidence="7" id="KW-1185">Reference proteome</keyword>
<evidence type="ECO:0000256" key="3">
    <source>
        <dbReference type="ARBA" id="ARBA00022691"/>
    </source>
</evidence>
<dbReference type="EMBL" id="CACSIO010000034">
    <property type="protein sequence ID" value="CAA0118977.1"/>
    <property type="molecule type" value="Genomic_DNA"/>
</dbReference>
<keyword evidence="6" id="KW-0687">Ribonucleoprotein</keyword>
<evidence type="ECO:0000313" key="6">
    <source>
        <dbReference type="EMBL" id="CAA0118977.1"/>
    </source>
</evidence>
<organism evidence="6 7">
    <name type="scientific">BD1-7 clade bacterium</name>
    <dbReference type="NCBI Taxonomy" id="2029982"/>
    <lineage>
        <taxon>Bacteria</taxon>
        <taxon>Pseudomonadati</taxon>
        <taxon>Pseudomonadota</taxon>
        <taxon>Gammaproteobacteria</taxon>
        <taxon>Cellvibrionales</taxon>
        <taxon>Spongiibacteraceae</taxon>
        <taxon>BD1-7 clade</taxon>
    </lineage>
</organism>
<dbReference type="GO" id="GO:0003676">
    <property type="term" value="F:nucleic acid binding"/>
    <property type="evidence" value="ECO:0007669"/>
    <property type="project" value="InterPro"/>
</dbReference>
<comment type="catalytic activity">
    <reaction evidence="4">
        <text>L-glutaminyl-[ribosomal protein uL3] + S-adenosyl-L-methionine = N(5)-methyl-L-glutaminyl-[ribosomal protein uL3] + S-adenosyl-L-homocysteine + H(+)</text>
        <dbReference type="Rhea" id="RHEA:45020"/>
        <dbReference type="Rhea" id="RHEA-COMP:11063"/>
        <dbReference type="Rhea" id="RHEA-COMP:11064"/>
        <dbReference type="ChEBI" id="CHEBI:15378"/>
        <dbReference type="ChEBI" id="CHEBI:30011"/>
        <dbReference type="ChEBI" id="CHEBI:57856"/>
        <dbReference type="ChEBI" id="CHEBI:59789"/>
        <dbReference type="ChEBI" id="CHEBI:61891"/>
        <dbReference type="EC" id="2.1.1.298"/>
    </reaction>
</comment>
<evidence type="ECO:0000259" key="5">
    <source>
        <dbReference type="Pfam" id="PF05175"/>
    </source>
</evidence>
<keyword evidence="3 4" id="KW-0949">S-adenosyl-L-methionine</keyword>
<dbReference type="PANTHER" id="PTHR47806:SF1">
    <property type="entry name" value="RIBOSOMAL PROTEIN UL3 GLUTAMINE METHYLTRANSFERASE"/>
    <property type="match status" value="1"/>
</dbReference>
<feature type="domain" description="Methyltransferase small" evidence="5">
    <location>
        <begin position="132"/>
        <end position="231"/>
    </location>
</feature>
<keyword evidence="6" id="KW-0689">Ribosomal protein</keyword>
<dbReference type="PANTHER" id="PTHR47806">
    <property type="entry name" value="50S RIBOSOMAL PROTEIN L3 GLUTAMINE METHYLTRANSFERASE"/>
    <property type="match status" value="1"/>
</dbReference>